<dbReference type="GO" id="GO:0006307">
    <property type="term" value="P:DNA alkylation repair"/>
    <property type="evidence" value="ECO:0007669"/>
    <property type="project" value="TreeGrafter"/>
</dbReference>
<comment type="caution">
    <text evidence="5">The sequence shown here is derived from an EMBL/GenBank/DDBJ whole genome shotgun (WGS) entry which is preliminary data.</text>
</comment>
<feature type="domain" description="HhH-GPD" evidence="4">
    <location>
        <begin position="41"/>
        <end position="194"/>
    </location>
</feature>
<dbReference type="GO" id="GO:0032993">
    <property type="term" value="C:protein-DNA complex"/>
    <property type="evidence" value="ECO:0007669"/>
    <property type="project" value="TreeGrafter"/>
</dbReference>
<dbReference type="PATRIC" id="fig|1227493.4.peg.3382"/>
<evidence type="ECO:0000313" key="6">
    <source>
        <dbReference type="Proteomes" id="UP000011519"/>
    </source>
</evidence>
<dbReference type="InterPro" id="IPR051912">
    <property type="entry name" value="Alkylbase_DNA_Glycosylase/TA"/>
</dbReference>
<reference evidence="5 6" key="1">
    <citation type="journal article" date="2014" name="PLoS Genet.">
        <title>Phylogenetically driven sequencing of extremely halophilic archaea reveals strategies for static and dynamic osmo-response.</title>
        <authorList>
            <person name="Becker E.A."/>
            <person name="Seitzer P.M."/>
            <person name="Tritt A."/>
            <person name="Larsen D."/>
            <person name="Krusor M."/>
            <person name="Yao A.I."/>
            <person name="Wu D."/>
            <person name="Madern D."/>
            <person name="Eisen J.A."/>
            <person name="Darling A.E."/>
            <person name="Facciotti M.T."/>
        </authorList>
    </citation>
    <scope>NUCLEOTIDE SEQUENCE [LARGE SCALE GENOMIC DNA]</scope>
    <source>
        <strain evidence="5 6">JCM 10989</strain>
    </source>
</reference>
<dbReference type="GO" id="GO:0032131">
    <property type="term" value="F:alkylated DNA binding"/>
    <property type="evidence" value="ECO:0007669"/>
    <property type="project" value="TreeGrafter"/>
</dbReference>
<dbReference type="AlphaFoldDB" id="L9ZNE0"/>
<dbReference type="InterPro" id="IPR011257">
    <property type="entry name" value="DNA_glycosylase"/>
</dbReference>
<proteinExistence type="inferred from homology"/>
<dbReference type="GO" id="GO:0043916">
    <property type="term" value="F:DNA-7-methylguanine glycosylase activity"/>
    <property type="evidence" value="ECO:0007669"/>
    <property type="project" value="TreeGrafter"/>
</dbReference>
<protein>
    <submittedName>
        <fullName evidence="5">HhH-GPD family protein</fullName>
    </submittedName>
</protein>
<dbReference type="Proteomes" id="UP000011519">
    <property type="component" value="Unassembled WGS sequence"/>
</dbReference>
<keyword evidence="2" id="KW-0227">DNA damage</keyword>
<comment type="similarity">
    <text evidence="1">Belongs to the alkylbase DNA glycosidase AlkA family.</text>
</comment>
<evidence type="ECO:0000256" key="2">
    <source>
        <dbReference type="ARBA" id="ARBA00022763"/>
    </source>
</evidence>
<dbReference type="SUPFAM" id="SSF48150">
    <property type="entry name" value="DNA-glycosylase"/>
    <property type="match status" value="1"/>
</dbReference>
<dbReference type="PANTHER" id="PTHR43003:SF5">
    <property type="entry name" value="DNA-3-METHYLADENINE GLYCOSYLASE"/>
    <property type="match status" value="1"/>
</dbReference>
<dbReference type="FunFam" id="1.10.340.30:FF:000004">
    <property type="entry name" value="DNA-3-methyladenine glycosylase II"/>
    <property type="match status" value="1"/>
</dbReference>
<dbReference type="SMART" id="SM00478">
    <property type="entry name" value="ENDO3c"/>
    <property type="match status" value="1"/>
</dbReference>
<dbReference type="InterPro" id="IPR003265">
    <property type="entry name" value="HhH-GPD_domain"/>
</dbReference>
<dbReference type="GO" id="GO:0006285">
    <property type="term" value="P:base-excision repair, AP site formation"/>
    <property type="evidence" value="ECO:0007669"/>
    <property type="project" value="TreeGrafter"/>
</dbReference>
<evidence type="ECO:0000313" key="5">
    <source>
        <dbReference type="EMBL" id="ELY87581.1"/>
    </source>
</evidence>
<keyword evidence="6" id="KW-1185">Reference proteome</keyword>
<dbReference type="STRING" id="1227493.C483_16818"/>
<accession>L9ZNE0</accession>
<dbReference type="RefSeq" id="WP_006654502.1">
    <property type="nucleotide sequence ID" value="NZ_AOIM01000041.1"/>
</dbReference>
<dbReference type="Gene3D" id="1.10.340.30">
    <property type="entry name" value="Hypothetical protein, domain 2"/>
    <property type="match status" value="1"/>
</dbReference>
<evidence type="ECO:0000256" key="1">
    <source>
        <dbReference type="ARBA" id="ARBA00010817"/>
    </source>
</evidence>
<dbReference type="GO" id="GO:0008725">
    <property type="term" value="F:DNA-3-methyladenine glycosylase activity"/>
    <property type="evidence" value="ECO:0007669"/>
    <property type="project" value="TreeGrafter"/>
</dbReference>
<name>L9ZNE0_9EURY</name>
<gene>
    <name evidence="5" type="ORF">C483_16818</name>
</gene>
<dbReference type="Pfam" id="PF00730">
    <property type="entry name" value="HhH-GPD"/>
    <property type="match status" value="1"/>
</dbReference>
<dbReference type="EMBL" id="AOIM01000041">
    <property type="protein sequence ID" value="ELY87581.1"/>
    <property type="molecule type" value="Genomic_DNA"/>
</dbReference>
<dbReference type="CDD" id="cd00056">
    <property type="entry name" value="ENDO3c"/>
    <property type="match status" value="1"/>
</dbReference>
<dbReference type="Gene3D" id="1.10.1670.40">
    <property type="match status" value="1"/>
</dbReference>
<keyword evidence="3" id="KW-0234">DNA repair</keyword>
<dbReference type="PANTHER" id="PTHR43003">
    <property type="entry name" value="DNA-3-METHYLADENINE GLYCOSYLASE"/>
    <property type="match status" value="1"/>
</dbReference>
<sequence length="209" mass="23712">MLDEAEPVLRADPVMDQLVDAHDPYVEPDWTEYERLCISIINQQLSTASAAAVRERVFDVLEDEVSPETVLAADDQALRDAGLSRSKVDYIRNAARAFQEQDFTRAGLADVDNDEVVDRLTEIKGIGEWTARMYLLFVLERPDILPLGDLAVRRGIEQLYGNGEELTRAEMRDIAEDWRPYRSVATRYIWAEYEADSSIDLADVDARGD</sequence>
<evidence type="ECO:0000256" key="3">
    <source>
        <dbReference type="ARBA" id="ARBA00023204"/>
    </source>
</evidence>
<dbReference type="OrthoDB" id="8200at2157"/>
<organism evidence="5 6">
    <name type="scientific">Natrialba hulunbeirensis JCM 10989</name>
    <dbReference type="NCBI Taxonomy" id="1227493"/>
    <lineage>
        <taxon>Archaea</taxon>
        <taxon>Methanobacteriati</taxon>
        <taxon>Methanobacteriota</taxon>
        <taxon>Stenosarchaea group</taxon>
        <taxon>Halobacteria</taxon>
        <taxon>Halobacteriales</taxon>
        <taxon>Natrialbaceae</taxon>
        <taxon>Natrialba</taxon>
    </lineage>
</organism>
<evidence type="ECO:0000259" key="4">
    <source>
        <dbReference type="SMART" id="SM00478"/>
    </source>
</evidence>